<evidence type="ECO:0000313" key="3">
    <source>
        <dbReference type="EMBL" id="TKC08907.1"/>
    </source>
</evidence>
<dbReference type="OrthoDB" id="982275at2"/>
<dbReference type="Proteomes" id="UP000307244">
    <property type="component" value="Unassembled WGS sequence"/>
</dbReference>
<feature type="modified residue" description="Phosphohistidine" evidence="1">
    <location>
        <position position="62"/>
    </location>
</feature>
<dbReference type="Pfam" id="PF01627">
    <property type="entry name" value="Hpt"/>
    <property type="match status" value="1"/>
</dbReference>
<dbReference type="InterPro" id="IPR008207">
    <property type="entry name" value="Sig_transdc_His_kin_Hpt_dom"/>
</dbReference>
<evidence type="ECO:0000259" key="2">
    <source>
        <dbReference type="PROSITE" id="PS50894"/>
    </source>
</evidence>
<dbReference type="Gene3D" id="1.20.120.160">
    <property type="entry name" value="HPT domain"/>
    <property type="match status" value="1"/>
</dbReference>
<protein>
    <submittedName>
        <fullName evidence="3">Hpt domain-containing protein</fullName>
    </submittedName>
</protein>
<dbReference type="InterPro" id="IPR036641">
    <property type="entry name" value="HPT_dom_sf"/>
</dbReference>
<accession>A0A4U1CM31</accession>
<evidence type="ECO:0000313" key="4">
    <source>
        <dbReference type="Proteomes" id="UP000307244"/>
    </source>
</evidence>
<feature type="domain" description="HPt" evidence="2">
    <location>
        <begin position="23"/>
        <end position="124"/>
    </location>
</feature>
<proteinExistence type="predicted"/>
<dbReference type="RefSeq" id="WP_136834326.1">
    <property type="nucleotide sequence ID" value="NZ_SWBQ01000001.1"/>
</dbReference>
<dbReference type="GO" id="GO:0004672">
    <property type="term" value="F:protein kinase activity"/>
    <property type="evidence" value="ECO:0007669"/>
    <property type="project" value="UniProtKB-ARBA"/>
</dbReference>
<evidence type="ECO:0000256" key="1">
    <source>
        <dbReference type="PROSITE-ProRule" id="PRU00110"/>
    </source>
</evidence>
<keyword evidence="4" id="KW-1185">Reference proteome</keyword>
<dbReference type="SUPFAM" id="SSF47226">
    <property type="entry name" value="Histidine-containing phosphotransfer domain, HPT domain"/>
    <property type="match status" value="1"/>
</dbReference>
<organism evidence="3 4">
    <name type="scientific">Pedobacter frigoris</name>
    <dbReference type="NCBI Taxonomy" id="2571272"/>
    <lineage>
        <taxon>Bacteria</taxon>
        <taxon>Pseudomonadati</taxon>
        <taxon>Bacteroidota</taxon>
        <taxon>Sphingobacteriia</taxon>
        <taxon>Sphingobacteriales</taxon>
        <taxon>Sphingobacteriaceae</taxon>
        <taxon>Pedobacter</taxon>
    </lineage>
</organism>
<comment type="caution">
    <text evidence="3">The sequence shown here is derived from an EMBL/GenBank/DDBJ whole genome shotgun (WGS) entry which is preliminary data.</text>
</comment>
<sequence length="125" mass="14119">MIDLNKNNEPLDLSYLKEMSGDSAEFIIEMIDLFKSQTPVYIAELQQAIDDKEWSKAAGFAHKIKPTFVYVGREDAKAHMQMMEDNASSLKDVDSLPSACDELVAFVEVLYGQLDKARAELEKQL</sequence>
<keyword evidence="1" id="KW-0597">Phosphoprotein</keyword>
<name>A0A4U1CM31_9SPHI</name>
<dbReference type="PROSITE" id="PS50894">
    <property type="entry name" value="HPT"/>
    <property type="match status" value="1"/>
</dbReference>
<dbReference type="EMBL" id="SWBQ01000001">
    <property type="protein sequence ID" value="TKC08907.1"/>
    <property type="molecule type" value="Genomic_DNA"/>
</dbReference>
<reference evidence="3 4" key="1">
    <citation type="submission" date="2019-04" db="EMBL/GenBank/DDBJ databases">
        <title>Pedobacter sp. RP-3-15 sp. nov., isolated from Arctic soil.</title>
        <authorList>
            <person name="Dahal R.H."/>
            <person name="Kim D.-U."/>
        </authorList>
    </citation>
    <scope>NUCLEOTIDE SEQUENCE [LARGE SCALE GENOMIC DNA]</scope>
    <source>
        <strain evidence="3 4">RP-3-15</strain>
    </source>
</reference>
<dbReference type="GO" id="GO:0000160">
    <property type="term" value="P:phosphorelay signal transduction system"/>
    <property type="evidence" value="ECO:0007669"/>
    <property type="project" value="InterPro"/>
</dbReference>
<dbReference type="AlphaFoldDB" id="A0A4U1CM31"/>
<gene>
    <name evidence="3" type="ORF">FA047_02080</name>
</gene>